<evidence type="ECO:0000256" key="1">
    <source>
        <dbReference type="SAM" id="MobiDB-lite"/>
    </source>
</evidence>
<feature type="region of interest" description="Disordered" evidence="1">
    <location>
        <begin position="123"/>
        <end position="156"/>
    </location>
</feature>
<proteinExistence type="predicted"/>
<dbReference type="OrthoDB" id="552207at2759"/>
<feature type="region of interest" description="Disordered" evidence="1">
    <location>
        <begin position="1"/>
        <end position="23"/>
    </location>
</feature>
<feature type="compositionally biased region" description="Low complexity" evidence="1">
    <location>
        <begin position="230"/>
        <end position="263"/>
    </location>
</feature>
<feature type="compositionally biased region" description="Low complexity" evidence="1">
    <location>
        <begin position="141"/>
        <end position="153"/>
    </location>
</feature>
<reference evidence="2 3" key="1">
    <citation type="journal article" date="2010" name="Science">
        <title>Genomic analysis of organismal complexity in the multicellular green alga Volvox carteri.</title>
        <authorList>
            <person name="Prochnik S.E."/>
            <person name="Umen J."/>
            <person name="Nedelcu A.M."/>
            <person name="Hallmann A."/>
            <person name="Miller S.M."/>
            <person name="Nishii I."/>
            <person name="Ferris P."/>
            <person name="Kuo A."/>
            <person name="Mitros T."/>
            <person name="Fritz-Laylin L.K."/>
            <person name="Hellsten U."/>
            <person name="Chapman J."/>
            <person name="Simakov O."/>
            <person name="Rensing S.A."/>
            <person name="Terry A."/>
            <person name="Pangilinan J."/>
            <person name="Kapitonov V."/>
            <person name="Jurka J."/>
            <person name="Salamov A."/>
            <person name="Shapiro H."/>
            <person name="Schmutz J."/>
            <person name="Grimwood J."/>
            <person name="Lindquist E."/>
            <person name="Lucas S."/>
            <person name="Grigoriev I.V."/>
            <person name="Schmitt R."/>
            <person name="Kirk D."/>
            <person name="Rokhsar D.S."/>
        </authorList>
    </citation>
    <scope>NUCLEOTIDE SEQUENCE [LARGE SCALE GENOMIC DNA]</scope>
    <source>
        <strain evidence="3">f. Nagariensis / Eve</strain>
    </source>
</reference>
<keyword evidence="3" id="KW-1185">Reference proteome</keyword>
<sequence length="323" mass="34747">MAAEAAEPDSAQCDRPWHLRDPGSSPLPMITEMVEAWSMRQDCGWHATILSAGVGACAAGLAPSAPPSEQMPRMQMPAAAADVAGKQVSDGDREGQEQGLGRYVGSDDDRWPSLGLYRTAMHVHHHAQEQQRRDHRHFGHQLGQQQGQQQQQQEEGVKHSYTVSCCSTAEVGWDSDPEVGRLGCYGDGGSDGGSAASQRLGQRQALVRACSDGGTRAEASDGGGGDHSCTWHSTSQPPQTPQHHGQRQQQQQPSLGQQQQQQGMQEVIQVAMVVERLDVGGRLTHGSPWSLPGGTASALAAPPVRVRLLRQRSVGMTRKRVLV</sequence>
<name>D8UFB8_VOLCA</name>
<accession>D8UFB8</accession>
<gene>
    <name evidence="2" type="ORF">VOLCADRAFT_98433</name>
</gene>
<evidence type="ECO:0000313" key="2">
    <source>
        <dbReference type="EMBL" id="EFJ41580.1"/>
    </source>
</evidence>
<dbReference type="GeneID" id="9626790"/>
<evidence type="ECO:0000313" key="3">
    <source>
        <dbReference type="Proteomes" id="UP000001058"/>
    </source>
</evidence>
<dbReference type="RefSeq" id="XP_002957371.1">
    <property type="nucleotide sequence ID" value="XM_002957325.1"/>
</dbReference>
<dbReference type="KEGG" id="vcn:VOLCADRAFT_98433"/>
<protein>
    <submittedName>
        <fullName evidence="2">Uncharacterized protein</fullName>
    </submittedName>
</protein>
<feature type="region of interest" description="Disordered" evidence="1">
    <location>
        <begin position="62"/>
        <end position="106"/>
    </location>
</feature>
<dbReference type="AlphaFoldDB" id="D8UFB8"/>
<dbReference type="Proteomes" id="UP000001058">
    <property type="component" value="Unassembled WGS sequence"/>
</dbReference>
<dbReference type="EMBL" id="GL378393">
    <property type="protein sequence ID" value="EFJ41580.1"/>
    <property type="molecule type" value="Genomic_DNA"/>
</dbReference>
<dbReference type="InParanoid" id="D8UFB8"/>
<feature type="region of interest" description="Disordered" evidence="1">
    <location>
        <begin position="211"/>
        <end position="263"/>
    </location>
</feature>
<organism evidence="3">
    <name type="scientific">Volvox carteri f. nagariensis</name>
    <dbReference type="NCBI Taxonomy" id="3068"/>
    <lineage>
        <taxon>Eukaryota</taxon>
        <taxon>Viridiplantae</taxon>
        <taxon>Chlorophyta</taxon>
        <taxon>core chlorophytes</taxon>
        <taxon>Chlorophyceae</taxon>
        <taxon>CS clade</taxon>
        <taxon>Chlamydomonadales</taxon>
        <taxon>Volvocaceae</taxon>
        <taxon>Volvox</taxon>
    </lineage>
</organism>